<dbReference type="InterPro" id="IPR011701">
    <property type="entry name" value="MFS"/>
</dbReference>
<sequence>MVGSGLRLFILSVQVYKRRWLVLGLFSLLNFTNSVIWITWSSISESARLVFGWSDGTIALLLNWGNVPYVLFSVPICWYLTKHGAYTSNLLIHLLFGACYTIYENLVSRAAEDHGTGYHAHGSGVGDEVYYLRSGESHTMMVSEWSRLIHCGQLLNGMAGVVFNSLPSQVSAVWFPTQERTTATSAMITFSTLGVAGGYFLGPRLVHFDQPDPPCNSTELIHCGQLLNGMAGVVFNSLPSQVSAVWFPTQERTTATSAMITFSTLGVAGGYFLGPRLVHFDQPDPPCNSTDQNPPAKFFTALLLFVVVFLGFREQPPRPPTASATLERLEMADSFRALKGNLNFWIVALGFAVTNGISSNWLGILGPALEDLHVTQEEAGRLGTYSTLVGCLSSLLISRLVDMVGGYIKLCLLALWVVCGANFVVYTCMYLHIIPHPKALLYVSVTITGILAYTGIPLYMELSAEITYPVSEGFVGVVLQTMVNIVGTMFLGIFLIPHIGVGWMNWCLIGSAVVGIVLVILQKEDYQRSNFDMMAADYQVVAADQQQHMEEEEGGGMSVAATGGGGGARRAATGLALGSLDVQVQQLEL</sequence>
<protein>
    <submittedName>
        <fullName evidence="6">DIRC2</fullName>
    </submittedName>
</protein>
<evidence type="ECO:0000256" key="4">
    <source>
        <dbReference type="ARBA" id="ARBA00023136"/>
    </source>
</evidence>
<dbReference type="PANTHER" id="PTHR10924:SF27">
    <property type="entry name" value="SOLUTE CARRIER FAMILY 49 MEMBER 4"/>
    <property type="match status" value="1"/>
</dbReference>
<feature type="transmembrane region" description="Helical" evidence="5">
    <location>
        <begin position="342"/>
        <end position="362"/>
    </location>
</feature>
<proteinExistence type="predicted"/>
<evidence type="ECO:0000256" key="2">
    <source>
        <dbReference type="ARBA" id="ARBA00022692"/>
    </source>
</evidence>
<feature type="transmembrane region" description="Helical" evidence="5">
    <location>
        <begin position="255"/>
        <end position="274"/>
    </location>
</feature>
<feature type="transmembrane region" description="Helical" evidence="5">
    <location>
        <begin position="503"/>
        <end position="521"/>
    </location>
</feature>
<evidence type="ECO:0000313" key="6">
    <source>
        <dbReference type="EMBL" id="UYV81239.1"/>
    </source>
</evidence>
<dbReference type="Gene3D" id="1.20.1250.20">
    <property type="entry name" value="MFS general substrate transporter like domains"/>
    <property type="match status" value="2"/>
</dbReference>
<keyword evidence="3 5" id="KW-1133">Transmembrane helix</keyword>
<feature type="transmembrane region" description="Helical" evidence="5">
    <location>
        <begin position="474"/>
        <end position="497"/>
    </location>
</feature>
<dbReference type="EMBL" id="CP092882">
    <property type="protein sequence ID" value="UYV81239.1"/>
    <property type="molecule type" value="Genomic_DNA"/>
</dbReference>
<evidence type="ECO:0000256" key="5">
    <source>
        <dbReference type="SAM" id="Phobius"/>
    </source>
</evidence>
<feature type="transmembrane region" description="Helical" evidence="5">
    <location>
        <begin position="60"/>
        <end position="81"/>
    </location>
</feature>
<keyword evidence="2 5" id="KW-0812">Transmembrane</keyword>
<evidence type="ECO:0000256" key="1">
    <source>
        <dbReference type="ARBA" id="ARBA00004141"/>
    </source>
</evidence>
<dbReference type="PANTHER" id="PTHR10924">
    <property type="entry name" value="MAJOR FACILITATOR SUPERFAMILY PROTEIN-RELATED"/>
    <property type="match status" value="1"/>
</dbReference>
<evidence type="ECO:0000313" key="7">
    <source>
        <dbReference type="Proteomes" id="UP001235939"/>
    </source>
</evidence>
<feature type="transmembrane region" description="Helical" evidence="5">
    <location>
        <begin position="382"/>
        <end position="401"/>
    </location>
</feature>
<feature type="transmembrane region" description="Helical" evidence="5">
    <location>
        <begin position="413"/>
        <end position="433"/>
    </location>
</feature>
<feature type="transmembrane region" description="Helical" evidence="5">
    <location>
        <begin position="294"/>
        <end position="312"/>
    </location>
</feature>
<comment type="subcellular location">
    <subcellularLocation>
        <location evidence="1">Membrane</location>
        <topology evidence="1">Multi-pass membrane protein</topology>
    </subcellularLocation>
</comment>
<dbReference type="Pfam" id="PF07690">
    <property type="entry name" value="MFS_1"/>
    <property type="match status" value="1"/>
</dbReference>
<feature type="transmembrane region" description="Helical" evidence="5">
    <location>
        <begin position="439"/>
        <end position="462"/>
    </location>
</feature>
<accession>A0ABY6LJ67</accession>
<dbReference type="InterPro" id="IPR036259">
    <property type="entry name" value="MFS_trans_sf"/>
</dbReference>
<dbReference type="Proteomes" id="UP001235939">
    <property type="component" value="Chromosome 20"/>
</dbReference>
<keyword evidence="4 5" id="KW-0472">Membrane</keyword>
<organism evidence="6 7">
    <name type="scientific">Cordylochernes scorpioides</name>
    <dbReference type="NCBI Taxonomy" id="51811"/>
    <lineage>
        <taxon>Eukaryota</taxon>
        <taxon>Metazoa</taxon>
        <taxon>Ecdysozoa</taxon>
        <taxon>Arthropoda</taxon>
        <taxon>Chelicerata</taxon>
        <taxon>Arachnida</taxon>
        <taxon>Pseudoscorpiones</taxon>
        <taxon>Cheliferoidea</taxon>
        <taxon>Chernetidae</taxon>
        <taxon>Cordylochernes</taxon>
    </lineage>
</organism>
<reference evidence="6 7" key="1">
    <citation type="submission" date="2022-01" db="EMBL/GenBank/DDBJ databases">
        <title>A chromosomal length assembly of Cordylochernes scorpioides.</title>
        <authorList>
            <person name="Zeh D."/>
            <person name="Zeh J."/>
        </authorList>
    </citation>
    <scope>NUCLEOTIDE SEQUENCE [LARGE SCALE GENOMIC DNA]</scope>
    <source>
        <strain evidence="6">IN4F17</strain>
        <tissue evidence="6">Whole Body</tissue>
    </source>
</reference>
<dbReference type="InterPro" id="IPR049680">
    <property type="entry name" value="FLVCR1-2_SLC49-like"/>
</dbReference>
<feature type="transmembrane region" description="Helical" evidence="5">
    <location>
        <begin position="20"/>
        <end position="40"/>
    </location>
</feature>
<keyword evidence="7" id="KW-1185">Reference proteome</keyword>
<name>A0ABY6LJ67_9ARAC</name>
<evidence type="ECO:0000256" key="3">
    <source>
        <dbReference type="ARBA" id="ARBA00022989"/>
    </source>
</evidence>
<gene>
    <name evidence="6" type="ORF">LAZ67_20000435</name>
</gene>
<dbReference type="SUPFAM" id="SSF103473">
    <property type="entry name" value="MFS general substrate transporter"/>
    <property type="match status" value="2"/>
</dbReference>